<feature type="compositionally biased region" description="Acidic residues" evidence="1">
    <location>
        <begin position="251"/>
        <end position="263"/>
    </location>
</feature>
<reference evidence="3" key="2">
    <citation type="submission" date="2015-01" db="EMBL/GenBank/DDBJ databases">
        <title>Evolutionary Origins and Diversification of the Mycorrhizal Mutualists.</title>
        <authorList>
            <consortium name="DOE Joint Genome Institute"/>
            <consortium name="Mycorrhizal Genomics Consortium"/>
            <person name="Kohler A."/>
            <person name="Kuo A."/>
            <person name="Nagy L.G."/>
            <person name="Floudas D."/>
            <person name="Copeland A."/>
            <person name="Barry K.W."/>
            <person name="Cichocki N."/>
            <person name="Veneault-Fourrey C."/>
            <person name="LaButti K."/>
            <person name="Lindquist E.A."/>
            <person name="Lipzen A."/>
            <person name="Lundell T."/>
            <person name="Morin E."/>
            <person name="Murat C."/>
            <person name="Riley R."/>
            <person name="Ohm R."/>
            <person name="Sun H."/>
            <person name="Tunlid A."/>
            <person name="Henrissat B."/>
            <person name="Grigoriev I.V."/>
            <person name="Hibbett D.S."/>
            <person name="Martin F."/>
        </authorList>
    </citation>
    <scope>NUCLEOTIDE SEQUENCE [LARGE SCALE GENOMIC DNA]</scope>
    <source>
        <strain evidence="3">h7</strain>
    </source>
</reference>
<feature type="region of interest" description="Disordered" evidence="1">
    <location>
        <begin position="136"/>
        <end position="213"/>
    </location>
</feature>
<dbReference type="HOGENOM" id="CLU_438079_0_0_1"/>
<dbReference type="Proteomes" id="UP000053424">
    <property type="component" value="Unassembled WGS sequence"/>
</dbReference>
<sequence>MSNAYSSNGACLYSSFFLVTDIATGVDHHSESIPDYSVENQVDQNSSGGGMVSPHNNVASGSRVQDFPMLPPPTGEEMDSESDDAQASDHVTPAAELSNTAADDFPLGVPMAEDKIIPSRRVYETAFVLIGHPKTSKKNRITTSPPQPTKFAKSNPCQRPPPFAEDTSALTPVLPPRTPPLSPRPKLQDDDSPPVSPRSIPSPPNLSPTKLSGENELESIVEDFRKLKVSDSNNPFAMHRSLDWSHSTSLSDEDDDDDDEDDALAYFSSDSTSGSPDQPSFNSEDLIQISGVDPVHSTPVSNAVAAYRKRHPELWEELESLGGSFPVLGPHAATTTTPFDALKLKFQDPIWAMKCVQSPPRGKHLAIEKVNSEPGLPLSTDMEPSSSIKEGPQSLPDVLLSPLMLEKKMDYRAWPESVLFGKDYEYLLHTSPELLGRRIIKPIPAKYRHKLPKHQPPIPVPVARTRPRSSDPFISFMSYVPKSGFRTPSPFPSSCRTPGKPNSFDSPRHGSFEEMYTTPPASEHRDEPVASPLVWVVEDVPVKDEVNAYSKRASLKGMAVPEIFPVVEEPEPNALDHEAVIHPIDERDNPPGLFFNAHIRPLGTGICRVCSRRSGFSCLSCLWF</sequence>
<keyword evidence="3" id="KW-1185">Reference proteome</keyword>
<gene>
    <name evidence="2" type="ORF">M413DRAFT_27041</name>
</gene>
<dbReference type="AlphaFoldDB" id="A0A0C3C051"/>
<organism evidence="2 3">
    <name type="scientific">Hebeloma cylindrosporum</name>
    <dbReference type="NCBI Taxonomy" id="76867"/>
    <lineage>
        <taxon>Eukaryota</taxon>
        <taxon>Fungi</taxon>
        <taxon>Dikarya</taxon>
        <taxon>Basidiomycota</taxon>
        <taxon>Agaricomycotina</taxon>
        <taxon>Agaricomycetes</taxon>
        <taxon>Agaricomycetidae</taxon>
        <taxon>Agaricales</taxon>
        <taxon>Agaricineae</taxon>
        <taxon>Hymenogastraceae</taxon>
        <taxon>Hebeloma</taxon>
    </lineage>
</organism>
<feature type="compositionally biased region" description="Pro residues" evidence="1">
    <location>
        <begin position="173"/>
        <end position="183"/>
    </location>
</feature>
<evidence type="ECO:0000313" key="3">
    <source>
        <dbReference type="Proteomes" id="UP000053424"/>
    </source>
</evidence>
<proteinExistence type="predicted"/>
<evidence type="ECO:0000313" key="2">
    <source>
        <dbReference type="EMBL" id="KIM42245.1"/>
    </source>
</evidence>
<reference evidence="2 3" key="1">
    <citation type="submission" date="2014-04" db="EMBL/GenBank/DDBJ databases">
        <authorList>
            <consortium name="DOE Joint Genome Institute"/>
            <person name="Kuo A."/>
            <person name="Gay G."/>
            <person name="Dore J."/>
            <person name="Kohler A."/>
            <person name="Nagy L.G."/>
            <person name="Floudas D."/>
            <person name="Copeland A."/>
            <person name="Barry K.W."/>
            <person name="Cichocki N."/>
            <person name="Veneault-Fourrey C."/>
            <person name="LaButti K."/>
            <person name="Lindquist E.A."/>
            <person name="Lipzen A."/>
            <person name="Lundell T."/>
            <person name="Morin E."/>
            <person name="Murat C."/>
            <person name="Sun H."/>
            <person name="Tunlid A."/>
            <person name="Henrissat B."/>
            <person name="Grigoriev I.V."/>
            <person name="Hibbett D.S."/>
            <person name="Martin F."/>
            <person name="Nordberg H.P."/>
            <person name="Cantor M.N."/>
            <person name="Hua S.X."/>
        </authorList>
    </citation>
    <scope>NUCLEOTIDE SEQUENCE [LARGE SCALE GENOMIC DNA]</scope>
    <source>
        <strain evidence="3">h7</strain>
    </source>
</reference>
<feature type="compositionally biased region" description="Pro residues" evidence="1">
    <location>
        <begin position="194"/>
        <end position="206"/>
    </location>
</feature>
<feature type="region of interest" description="Disordered" evidence="1">
    <location>
        <begin position="31"/>
        <end position="91"/>
    </location>
</feature>
<dbReference type="EMBL" id="KN831778">
    <property type="protein sequence ID" value="KIM42245.1"/>
    <property type="molecule type" value="Genomic_DNA"/>
</dbReference>
<feature type="region of interest" description="Disordered" evidence="1">
    <location>
        <begin position="371"/>
        <end position="393"/>
    </location>
</feature>
<feature type="compositionally biased region" description="Polar residues" evidence="1">
    <location>
        <begin position="268"/>
        <end position="284"/>
    </location>
</feature>
<feature type="region of interest" description="Disordered" evidence="1">
    <location>
        <begin position="245"/>
        <end position="284"/>
    </location>
</feature>
<name>A0A0C3C051_HEBCY</name>
<feature type="compositionally biased region" description="Acidic residues" evidence="1">
    <location>
        <begin position="76"/>
        <end position="86"/>
    </location>
</feature>
<feature type="compositionally biased region" description="Polar residues" evidence="1">
    <location>
        <begin position="54"/>
        <end position="63"/>
    </location>
</feature>
<accession>A0A0C3C051</accession>
<evidence type="ECO:0000256" key="1">
    <source>
        <dbReference type="SAM" id="MobiDB-lite"/>
    </source>
</evidence>
<protein>
    <submittedName>
        <fullName evidence="2">Uncharacterized protein</fullName>
    </submittedName>
</protein>
<feature type="region of interest" description="Disordered" evidence="1">
    <location>
        <begin position="490"/>
        <end position="511"/>
    </location>
</feature>